<proteinExistence type="predicted"/>
<feature type="binding site" evidence="1">
    <location>
        <position position="32"/>
    </location>
    <ligand>
        <name>Zn(2+)</name>
        <dbReference type="ChEBI" id="CHEBI:29105"/>
    </ligand>
</feature>
<dbReference type="InterPro" id="IPR048647">
    <property type="entry name" value="RlmA_N"/>
</dbReference>
<dbReference type="GO" id="GO:0046872">
    <property type="term" value="F:metal ion binding"/>
    <property type="evidence" value="ECO:0007669"/>
    <property type="project" value="UniProtKB-KW"/>
</dbReference>
<organism evidence="5 6">
    <name type="scientific">Clostridium colicanis DSM 13634</name>
    <dbReference type="NCBI Taxonomy" id="1121305"/>
    <lineage>
        <taxon>Bacteria</taxon>
        <taxon>Bacillati</taxon>
        <taxon>Bacillota</taxon>
        <taxon>Clostridia</taxon>
        <taxon>Eubacteriales</taxon>
        <taxon>Clostridiaceae</taxon>
        <taxon>Clostridium</taxon>
    </lineage>
</organism>
<feature type="domain" description="Methyltransferase" evidence="3">
    <location>
        <begin position="97"/>
        <end position="170"/>
    </location>
</feature>
<keyword evidence="5" id="KW-0808">Transferase</keyword>
<dbReference type="InterPro" id="IPR025714">
    <property type="entry name" value="Methyltranfer_dom"/>
</dbReference>
<feature type="binding site" evidence="1">
    <location>
        <position position="18"/>
    </location>
    <ligand>
        <name>Zn(2+)</name>
        <dbReference type="ChEBI" id="CHEBI:29105"/>
    </ligand>
</feature>
<keyword evidence="1" id="KW-0479">Metal-binding</keyword>
<dbReference type="Gene3D" id="3.40.50.150">
    <property type="entry name" value="Vaccinia Virus protein VP39"/>
    <property type="match status" value="1"/>
</dbReference>
<evidence type="ECO:0000256" key="1">
    <source>
        <dbReference type="PIRSR" id="PIRSR018249-1"/>
    </source>
</evidence>
<dbReference type="RefSeq" id="WP_061857897.1">
    <property type="nucleotide sequence ID" value="NZ_LTBB01000004.1"/>
</dbReference>
<dbReference type="AlphaFoldDB" id="A0A151ANS5"/>
<keyword evidence="6" id="KW-1185">Reference proteome</keyword>
<dbReference type="PATRIC" id="fig|1121305.3.peg.1023"/>
<name>A0A151ANS5_9CLOT</name>
<keyword evidence="5" id="KW-0489">Methyltransferase</keyword>
<dbReference type="InterPro" id="IPR016718">
    <property type="entry name" value="rRNA_m1G-MeTrfase_A_prd"/>
</dbReference>
<feature type="binding site" evidence="2">
    <location>
        <position position="198"/>
    </location>
    <ligand>
        <name>S-adenosyl-L-methionine</name>
        <dbReference type="ChEBI" id="CHEBI:59789"/>
    </ligand>
</feature>
<evidence type="ECO:0000256" key="2">
    <source>
        <dbReference type="PIRSR" id="PIRSR018249-2"/>
    </source>
</evidence>
<comment type="caution">
    <text evidence="5">The sequence shown here is derived from an EMBL/GenBank/DDBJ whole genome shotgun (WGS) entry which is preliminary data.</text>
</comment>
<feature type="binding site" evidence="2">
    <location>
        <begin position="106"/>
        <end position="107"/>
    </location>
    <ligand>
        <name>S-adenosyl-L-methionine</name>
        <dbReference type="ChEBI" id="CHEBI:59789"/>
    </ligand>
</feature>
<dbReference type="SUPFAM" id="SSF53335">
    <property type="entry name" value="S-adenosyl-L-methionine-dependent methyltransferases"/>
    <property type="match status" value="1"/>
</dbReference>
<sequence>MSKNKIQENIELFKCPICGNKMDLYNLKSLICSKNHCFDLSKTGYVNFLLNSVKTQYDKEMLKSRNIVCKNSFFEPMVEQVSEIILRYISNVSCKKSMILDAGCGEGSHLNQVINKLNDKSRIKFDGIGIDISKEGIKIASKEYPDNIWCVGDLAKIPFMNKKFDVILNILSPSNYSEFNRTISDRGILIKVVPGSSHLKELRGLFYGKTDKQEYSNEKVLRHFNNNFHMIHEQQILYTVELDKEYLERLIKMTPLSWNASKDKIQRAFNIGLENITVDFTVMCGKKN</sequence>
<dbReference type="EMBL" id="LTBB01000004">
    <property type="protein sequence ID" value="KYH29276.1"/>
    <property type="molecule type" value="Genomic_DNA"/>
</dbReference>
<keyword evidence="2" id="KW-0949">S-adenosyl-L-methionine</keyword>
<accession>A0A151ANS5</accession>
<dbReference type="GO" id="GO:0052911">
    <property type="term" value="F:23S rRNA (guanine(745)-N(1))-methyltransferase activity"/>
    <property type="evidence" value="ECO:0007669"/>
    <property type="project" value="UniProtKB-EC"/>
</dbReference>
<feature type="binding site" evidence="1">
    <location>
        <position position="15"/>
    </location>
    <ligand>
        <name>Zn(2+)</name>
        <dbReference type="ChEBI" id="CHEBI:29105"/>
    </ligand>
</feature>
<dbReference type="EC" id="2.1.1.187" evidence="5"/>
<feature type="domain" description="23S rRNA (guanine(745)-N(1))-methyltransferase N-terminal" evidence="4">
    <location>
        <begin position="13"/>
        <end position="49"/>
    </location>
</feature>
<dbReference type="CDD" id="cd02440">
    <property type="entry name" value="AdoMet_MTases"/>
    <property type="match status" value="1"/>
</dbReference>
<reference evidence="5 6" key="1">
    <citation type="submission" date="2016-02" db="EMBL/GenBank/DDBJ databases">
        <title>Genome sequence of Clostridium colicanis DSM 13634.</title>
        <authorList>
            <person name="Poehlein A."/>
            <person name="Daniel R."/>
        </authorList>
    </citation>
    <scope>NUCLEOTIDE SEQUENCE [LARGE SCALE GENOMIC DNA]</scope>
    <source>
        <strain evidence="5 6">DSM 13634</strain>
    </source>
</reference>
<keyword evidence="1" id="KW-0862">Zinc</keyword>
<protein>
    <submittedName>
        <fullName evidence="5">23S rRNA (Guanine(745)-N(1))-methyltransferase</fullName>
        <ecNumber evidence="5">2.1.1.187</ecNumber>
    </submittedName>
</protein>
<evidence type="ECO:0000313" key="6">
    <source>
        <dbReference type="Proteomes" id="UP000075374"/>
    </source>
</evidence>
<gene>
    <name evidence="5" type="primary">rlmA</name>
    <name evidence="5" type="ORF">CLCOL_10090</name>
</gene>
<evidence type="ECO:0000259" key="3">
    <source>
        <dbReference type="Pfam" id="PF13847"/>
    </source>
</evidence>
<evidence type="ECO:0000259" key="4">
    <source>
        <dbReference type="Pfam" id="PF21302"/>
    </source>
</evidence>
<evidence type="ECO:0000313" key="5">
    <source>
        <dbReference type="EMBL" id="KYH29276.1"/>
    </source>
</evidence>
<feature type="binding site" evidence="2">
    <location>
        <position position="74"/>
    </location>
    <ligand>
        <name>S-adenosyl-L-methionine</name>
        <dbReference type="ChEBI" id="CHEBI:59789"/>
    </ligand>
</feature>
<dbReference type="Pfam" id="PF21302">
    <property type="entry name" value="Zn_ribbon_RlmA"/>
    <property type="match status" value="1"/>
</dbReference>
<feature type="binding site" evidence="1">
    <location>
        <position position="36"/>
    </location>
    <ligand>
        <name>Zn(2+)</name>
        <dbReference type="ChEBI" id="CHEBI:29105"/>
    </ligand>
</feature>
<dbReference type="Proteomes" id="UP000075374">
    <property type="component" value="Unassembled WGS sequence"/>
</dbReference>
<dbReference type="STRING" id="1121305.CLCOL_10090"/>
<dbReference type="Pfam" id="PF13847">
    <property type="entry name" value="Methyltransf_31"/>
    <property type="match status" value="1"/>
</dbReference>
<dbReference type="InterPro" id="IPR029063">
    <property type="entry name" value="SAM-dependent_MTases_sf"/>
</dbReference>
<dbReference type="PIRSF" id="PIRSF018249">
    <property type="entry name" value="MyrA_prd"/>
    <property type="match status" value="1"/>
</dbReference>